<gene>
    <name evidence="2" type="ORF">HOLleu_17428</name>
</gene>
<protein>
    <submittedName>
        <fullName evidence="2">Uncharacterized protein</fullName>
    </submittedName>
</protein>
<proteinExistence type="predicted"/>
<comment type="caution">
    <text evidence="2">The sequence shown here is derived from an EMBL/GenBank/DDBJ whole genome shotgun (WGS) entry which is preliminary data.</text>
</comment>
<dbReference type="EMBL" id="JAIZAY010000008">
    <property type="protein sequence ID" value="KAJ8036791.1"/>
    <property type="molecule type" value="Genomic_DNA"/>
</dbReference>
<reference evidence="2" key="1">
    <citation type="submission" date="2021-10" db="EMBL/GenBank/DDBJ databases">
        <title>Tropical sea cucumber genome reveals ecological adaptation and Cuvierian tubules defense mechanism.</title>
        <authorList>
            <person name="Chen T."/>
        </authorList>
    </citation>
    <scope>NUCLEOTIDE SEQUENCE</scope>
    <source>
        <strain evidence="2">Nanhai2018</strain>
        <tissue evidence="2">Muscle</tissue>
    </source>
</reference>
<accession>A0A9Q1C193</accession>
<organism evidence="2 3">
    <name type="scientific">Holothuria leucospilota</name>
    <name type="common">Black long sea cucumber</name>
    <name type="synonym">Mertensiothuria leucospilota</name>
    <dbReference type="NCBI Taxonomy" id="206669"/>
    <lineage>
        <taxon>Eukaryota</taxon>
        <taxon>Metazoa</taxon>
        <taxon>Echinodermata</taxon>
        <taxon>Eleutherozoa</taxon>
        <taxon>Echinozoa</taxon>
        <taxon>Holothuroidea</taxon>
        <taxon>Aspidochirotacea</taxon>
        <taxon>Aspidochirotida</taxon>
        <taxon>Holothuriidae</taxon>
        <taxon>Holothuria</taxon>
    </lineage>
</organism>
<dbReference type="Proteomes" id="UP001152320">
    <property type="component" value="Chromosome 8"/>
</dbReference>
<feature type="compositionally biased region" description="Basic and acidic residues" evidence="1">
    <location>
        <begin position="79"/>
        <end position="90"/>
    </location>
</feature>
<feature type="region of interest" description="Disordered" evidence="1">
    <location>
        <begin position="49"/>
        <end position="90"/>
    </location>
</feature>
<keyword evidence="3" id="KW-1185">Reference proteome</keyword>
<name>A0A9Q1C193_HOLLE</name>
<evidence type="ECO:0000313" key="2">
    <source>
        <dbReference type="EMBL" id="KAJ8036791.1"/>
    </source>
</evidence>
<evidence type="ECO:0000313" key="3">
    <source>
        <dbReference type="Proteomes" id="UP001152320"/>
    </source>
</evidence>
<evidence type="ECO:0000256" key="1">
    <source>
        <dbReference type="SAM" id="MobiDB-lite"/>
    </source>
</evidence>
<dbReference type="AlphaFoldDB" id="A0A9Q1C193"/>
<sequence>MRVDLEERKKGSVGERTCRKQKRLYEWKRPIGGGKDLGEEGTCRRRDRTVGGKWTRGGGRQSLQEDERTFRPQGRPVRGGKDLQDEERTVGGGKEMEGFVGLGFCLEIFSFTIRNVIVFGIIKVTVH</sequence>